<keyword evidence="3" id="KW-0217">Developmental protein</keyword>
<sequence>MLERSAKSKPFSIDSLMQQRSSSSAPMALPYQFGFGSKCQQVNQLGSRTQELLSSILMGMPELESRQQMQTESMDVFRDSLQQQLAQLLQQTMAGPSMTERKQQQEEEEQRVAHSKRSVDPAADESSSDSENNGKRKKRRHSCPSSRDGSQGFDICSRVFQITFSARTIFSNSQLEDLEQAFQDAHYPDLYQRELLSIKTELPEDRIQVWFQNRRAKWRKTEKTWGKSSIMAEYGLYGAMVRHSLPLPDTILKSASEAGDNASS</sequence>
<dbReference type="PANTHER" id="PTHR46892:SF3">
    <property type="entry name" value="VISUAL SYSTEM HOMEOBOX 2"/>
    <property type="match status" value="1"/>
</dbReference>
<feature type="domain" description="CVC" evidence="13">
    <location>
        <begin position="223"/>
        <end position="264"/>
    </location>
</feature>
<dbReference type="PROSITE" id="PS50071">
    <property type="entry name" value="HOMEOBOX_2"/>
    <property type="match status" value="1"/>
</dbReference>
<evidence type="ECO:0000256" key="5">
    <source>
        <dbReference type="ARBA" id="ARBA00023125"/>
    </source>
</evidence>
<dbReference type="InterPro" id="IPR017970">
    <property type="entry name" value="Homeobox_CS"/>
</dbReference>
<protein>
    <submittedName>
        <fullName evidence="14">Uncharacterized protein</fullName>
    </submittedName>
</protein>
<accession>A0ABD2PMQ4</accession>
<dbReference type="AlphaFoldDB" id="A0ABD2PMQ4"/>
<dbReference type="EMBL" id="JBJKFK010006719">
    <property type="protein sequence ID" value="KAL3307691.1"/>
    <property type="molecule type" value="Genomic_DNA"/>
</dbReference>
<evidence type="ECO:0000259" key="12">
    <source>
        <dbReference type="PROSITE" id="PS50071"/>
    </source>
</evidence>
<evidence type="ECO:0000256" key="3">
    <source>
        <dbReference type="ARBA" id="ARBA00022473"/>
    </source>
</evidence>
<comment type="caution">
    <text evidence="14">The sequence shown here is derived from an EMBL/GenBank/DDBJ whole genome shotgun (WGS) entry which is preliminary data.</text>
</comment>
<dbReference type="CDD" id="cd00086">
    <property type="entry name" value="homeodomain"/>
    <property type="match status" value="1"/>
</dbReference>
<feature type="DNA-binding region" description="Homeobox" evidence="9">
    <location>
        <begin position="169"/>
        <end position="222"/>
    </location>
</feature>
<dbReference type="InterPro" id="IPR052294">
    <property type="entry name" value="VSX_homeobox_regulators"/>
</dbReference>
<name>A0ABD2PMQ4_9PLAT</name>
<organism evidence="14 15">
    <name type="scientific">Cichlidogyrus casuarinus</name>
    <dbReference type="NCBI Taxonomy" id="1844966"/>
    <lineage>
        <taxon>Eukaryota</taxon>
        <taxon>Metazoa</taxon>
        <taxon>Spiralia</taxon>
        <taxon>Lophotrochozoa</taxon>
        <taxon>Platyhelminthes</taxon>
        <taxon>Monogenea</taxon>
        <taxon>Monopisthocotylea</taxon>
        <taxon>Dactylogyridea</taxon>
        <taxon>Ancyrocephalidae</taxon>
        <taxon>Cichlidogyrus</taxon>
    </lineage>
</organism>
<evidence type="ECO:0000256" key="1">
    <source>
        <dbReference type="ARBA" id="ARBA00004123"/>
    </source>
</evidence>
<dbReference type="GO" id="GO:0003677">
    <property type="term" value="F:DNA binding"/>
    <property type="evidence" value="ECO:0007669"/>
    <property type="project" value="UniProtKB-UniRule"/>
</dbReference>
<dbReference type="InterPro" id="IPR001356">
    <property type="entry name" value="HD"/>
</dbReference>
<comment type="subcellular location">
    <subcellularLocation>
        <location evidence="1 9 10">Nucleus</location>
    </subcellularLocation>
</comment>
<dbReference type="InterPro" id="IPR009057">
    <property type="entry name" value="Homeodomain-like_sf"/>
</dbReference>
<evidence type="ECO:0000256" key="4">
    <source>
        <dbReference type="ARBA" id="ARBA00023015"/>
    </source>
</evidence>
<keyword evidence="5 9" id="KW-0238">DNA-binding</keyword>
<dbReference type="FunFam" id="1.10.10.60:FF:000679">
    <property type="entry name" value="Homeobox protein aristaless"/>
    <property type="match status" value="1"/>
</dbReference>
<keyword evidence="7" id="KW-0804">Transcription</keyword>
<dbReference type="InterPro" id="IPR023339">
    <property type="entry name" value="CVC"/>
</dbReference>
<dbReference type="PROSITE" id="PS00027">
    <property type="entry name" value="HOMEOBOX_1"/>
    <property type="match status" value="1"/>
</dbReference>
<keyword evidence="4" id="KW-0805">Transcription regulation</keyword>
<evidence type="ECO:0000256" key="9">
    <source>
        <dbReference type="PROSITE-ProRule" id="PRU00108"/>
    </source>
</evidence>
<evidence type="ECO:0000256" key="10">
    <source>
        <dbReference type="RuleBase" id="RU000682"/>
    </source>
</evidence>
<evidence type="ECO:0000313" key="14">
    <source>
        <dbReference type="EMBL" id="KAL3307691.1"/>
    </source>
</evidence>
<feature type="compositionally biased region" description="Polar residues" evidence="11">
    <location>
        <begin position="15"/>
        <end position="24"/>
    </location>
</feature>
<evidence type="ECO:0000256" key="7">
    <source>
        <dbReference type="ARBA" id="ARBA00023163"/>
    </source>
</evidence>
<feature type="region of interest" description="Disordered" evidence="11">
    <location>
        <begin position="1"/>
        <end position="24"/>
    </location>
</feature>
<dbReference type="PROSITE" id="PS51496">
    <property type="entry name" value="CVC"/>
    <property type="match status" value="1"/>
</dbReference>
<gene>
    <name evidence="14" type="ORF">Ciccas_013790</name>
</gene>
<evidence type="ECO:0000256" key="11">
    <source>
        <dbReference type="SAM" id="MobiDB-lite"/>
    </source>
</evidence>
<dbReference type="SMART" id="SM00389">
    <property type="entry name" value="HOX"/>
    <property type="match status" value="1"/>
</dbReference>
<evidence type="ECO:0000259" key="13">
    <source>
        <dbReference type="PROSITE" id="PS51496"/>
    </source>
</evidence>
<keyword evidence="8 9" id="KW-0539">Nucleus</keyword>
<evidence type="ECO:0000313" key="15">
    <source>
        <dbReference type="Proteomes" id="UP001626550"/>
    </source>
</evidence>
<dbReference type="Pfam" id="PF00046">
    <property type="entry name" value="Homeodomain"/>
    <property type="match status" value="1"/>
</dbReference>
<comment type="similarity">
    <text evidence="2">Belongs to the paired homeobox family.</text>
</comment>
<feature type="non-terminal residue" evidence="14">
    <location>
        <position position="264"/>
    </location>
</feature>
<evidence type="ECO:0000256" key="2">
    <source>
        <dbReference type="ARBA" id="ARBA00005733"/>
    </source>
</evidence>
<reference evidence="14 15" key="1">
    <citation type="submission" date="2024-11" db="EMBL/GenBank/DDBJ databases">
        <title>Adaptive evolution of stress response genes in parasites aligns with host niche diversity.</title>
        <authorList>
            <person name="Hahn C."/>
            <person name="Resl P."/>
        </authorList>
    </citation>
    <scope>NUCLEOTIDE SEQUENCE [LARGE SCALE GENOMIC DNA]</scope>
    <source>
        <strain evidence="14">EGGRZ-B1_66</strain>
        <tissue evidence="14">Body</tissue>
    </source>
</reference>
<dbReference type="SUPFAM" id="SSF46689">
    <property type="entry name" value="Homeodomain-like"/>
    <property type="match status" value="1"/>
</dbReference>
<evidence type="ECO:0000256" key="8">
    <source>
        <dbReference type="ARBA" id="ARBA00023242"/>
    </source>
</evidence>
<dbReference type="Gene3D" id="1.10.10.60">
    <property type="entry name" value="Homeodomain-like"/>
    <property type="match status" value="1"/>
</dbReference>
<proteinExistence type="inferred from homology"/>
<dbReference type="PANTHER" id="PTHR46892">
    <property type="entry name" value="VISUAL SYSTEM HOMEOBOX 2"/>
    <property type="match status" value="1"/>
</dbReference>
<keyword evidence="15" id="KW-1185">Reference proteome</keyword>
<dbReference type="GO" id="GO:0005634">
    <property type="term" value="C:nucleus"/>
    <property type="evidence" value="ECO:0007669"/>
    <property type="project" value="UniProtKB-SubCell"/>
</dbReference>
<dbReference type="Proteomes" id="UP001626550">
    <property type="component" value="Unassembled WGS sequence"/>
</dbReference>
<feature type="domain" description="Homeobox" evidence="12">
    <location>
        <begin position="167"/>
        <end position="221"/>
    </location>
</feature>
<keyword evidence="6 9" id="KW-0371">Homeobox</keyword>
<feature type="region of interest" description="Disordered" evidence="11">
    <location>
        <begin position="93"/>
        <end position="150"/>
    </location>
</feature>
<evidence type="ECO:0000256" key="6">
    <source>
        <dbReference type="ARBA" id="ARBA00023155"/>
    </source>
</evidence>